<keyword evidence="6" id="KW-1185">Reference proteome</keyword>
<feature type="compositionally biased region" description="Low complexity" evidence="3">
    <location>
        <begin position="193"/>
        <end position="207"/>
    </location>
</feature>
<proteinExistence type="predicted"/>
<evidence type="ECO:0000256" key="2">
    <source>
        <dbReference type="PROSITE-ProRule" id="PRU00332"/>
    </source>
</evidence>
<dbReference type="STRING" id="933084.A0A067PZK1"/>
<feature type="compositionally biased region" description="Basic and acidic residues" evidence="3">
    <location>
        <begin position="238"/>
        <end position="247"/>
    </location>
</feature>
<dbReference type="CDD" id="cd07323">
    <property type="entry name" value="LAM"/>
    <property type="match status" value="1"/>
</dbReference>
<gene>
    <name evidence="5" type="ORF">JAAARDRAFT_56179</name>
</gene>
<feature type="compositionally biased region" description="Pro residues" evidence="3">
    <location>
        <begin position="504"/>
        <end position="516"/>
    </location>
</feature>
<dbReference type="SMART" id="SM00715">
    <property type="entry name" value="LA"/>
    <property type="match status" value="1"/>
</dbReference>
<protein>
    <recommendedName>
        <fullName evidence="4">HTH La-type RNA-binding domain-containing protein</fullName>
    </recommendedName>
</protein>
<dbReference type="Gene3D" id="1.10.10.10">
    <property type="entry name" value="Winged helix-like DNA-binding domain superfamily/Winged helix DNA-binding domain"/>
    <property type="match status" value="1"/>
</dbReference>
<dbReference type="InParanoid" id="A0A067PZK1"/>
<dbReference type="GO" id="GO:0045727">
    <property type="term" value="P:positive regulation of translation"/>
    <property type="evidence" value="ECO:0007669"/>
    <property type="project" value="TreeGrafter"/>
</dbReference>
<dbReference type="InterPro" id="IPR036390">
    <property type="entry name" value="WH_DNA-bd_sf"/>
</dbReference>
<feature type="compositionally biased region" description="Basic and acidic residues" evidence="3">
    <location>
        <begin position="431"/>
        <end position="460"/>
    </location>
</feature>
<evidence type="ECO:0000259" key="4">
    <source>
        <dbReference type="PROSITE" id="PS50961"/>
    </source>
</evidence>
<feature type="compositionally biased region" description="Gly residues" evidence="3">
    <location>
        <begin position="226"/>
        <end position="235"/>
    </location>
</feature>
<dbReference type="AlphaFoldDB" id="A0A067PZK1"/>
<dbReference type="Pfam" id="PF05383">
    <property type="entry name" value="La"/>
    <property type="match status" value="1"/>
</dbReference>
<feature type="region of interest" description="Disordered" evidence="3">
    <location>
        <begin position="694"/>
        <end position="715"/>
    </location>
</feature>
<dbReference type="PANTHER" id="PTHR22792:SF132">
    <property type="entry name" value="LA-RELATED PROTEIN 1"/>
    <property type="match status" value="1"/>
</dbReference>
<feature type="domain" description="HTH La-type RNA-binding" evidence="4">
    <location>
        <begin position="575"/>
        <end position="664"/>
    </location>
</feature>
<dbReference type="PANTHER" id="PTHR22792">
    <property type="entry name" value="LUPUS LA PROTEIN-RELATED"/>
    <property type="match status" value="1"/>
</dbReference>
<dbReference type="Proteomes" id="UP000027265">
    <property type="component" value="Unassembled WGS sequence"/>
</dbReference>
<dbReference type="PROSITE" id="PS50961">
    <property type="entry name" value="HTH_LA"/>
    <property type="match status" value="1"/>
</dbReference>
<feature type="region of interest" description="Disordered" evidence="3">
    <location>
        <begin position="126"/>
        <end position="155"/>
    </location>
</feature>
<dbReference type="OrthoDB" id="340227at2759"/>
<evidence type="ECO:0000256" key="1">
    <source>
        <dbReference type="ARBA" id="ARBA00022884"/>
    </source>
</evidence>
<feature type="compositionally biased region" description="Basic residues" evidence="3">
    <location>
        <begin position="264"/>
        <end position="274"/>
    </location>
</feature>
<dbReference type="GO" id="GO:0010494">
    <property type="term" value="C:cytoplasmic stress granule"/>
    <property type="evidence" value="ECO:0007669"/>
    <property type="project" value="TreeGrafter"/>
</dbReference>
<evidence type="ECO:0000313" key="5">
    <source>
        <dbReference type="EMBL" id="KDQ60248.1"/>
    </source>
</evidence>
<feature type="compositionally biased region" description="Pro residues" evidence="3">
    <location>
        <begin position="138"/>
        <end position="150"/>
    </location>
</feature>
<name>A0A067PZK1_9AGAM</name>
<dbReference type="EMBL" id="KL197714">
    <property type="protein sequence ID" value="KDQ60248.1"/>
    <property type="molecule type" value="Genomic_DNA"/>
</dbReference>
<dbReference type="HOGENOM" id="CLU_398535_0_0_1"/>
<reference evidence="6" key="1">
    <citation type="journal article" date="2014" name="Proc. Natl. Acad. Sci. U.S.A.">
        <title>Extensive sampling of basidiomycete genomes demonstrates inadequacy of the white-rot/brown-rot paradigm for wood decay fungi.</title>
        <authorList>
            <person name="Riley R."/>
            <person name="Salamov A.A."/>
            <person name="Brown D.W."/>
            <person name="Nagy L.G."/>
            <person name="Floudas D."/>
            <person name="Held B.W."/>
            <person name="Levasseur A."/>
            <person name="Lombard V."/>
            <person name="Morin E."/>
            <person name="Otillar R."/>
            <person name="Lindquist E.A."/>
            <person name="Sun H."/>
            <person name="LaButti K.M."/>
            <person name="Schmutz J."/>
            <person name="Jabbour D."/>
            <person name="Luo H."/>
            <person name="Baker S.E."/>
            <person name="Pisabarro A.G."/>
            <person name="Walton J.D."/>
            <person name="Blanchette R.A."/>
            <person name="Henrissat B."/>
            <person name="Martin F."/>
            <person name="Cullen D."/>
            <person name="Hibbett D.S."/>
            <person name="Grigoriev I.V."/>
        </authorList>
    </citation>
    <scope>NUCLEOTIDE SEQUENCE [LARGE SCALE GENOMIC DNA]</scope>
    <source>
        <strain evidence="6">MUCL 33604</strain>
    </source>
</reference>
<feature type="region of interest" description="Disordered" evidence="3">
    <location>
        <begin position="1"/>
        <end position="79"/>
    </location>
</feature>
<dbReference type="GO" id="GO:0005829">
    <property type="term" value="C:cytosol"/>
    <property type="evidence" value="ECO:0007669"/>
    <property type="project" value="TreeGrafter"/>
</dbReference>
<feature type="compositionally biased region" description="Pro residues" evidence="3">
    <location>
        <begin position="58"/>
        <end position="72"/>
    </location>
</feature>
<feature type="compositionally biased region" description="Low complexity" evidence="3">
    <location>
        <begin position="337"/>
        <end position="347"/>
    </location>
</feature>
<evidence type="ECO:0000256" key="3">
    <source>
        <dbReference type="SAM" id="MobiDB-lite"/>
    </source>
</evidence>
<feature type="region of interest" description="Disordered" evidence="3">
    <location>
        <begin position="173"/>
        <end position="281"/>
    </location>
</feature>
<feature type="compositionally biased region" description="Low complexity" evidence="3">
    <location>
        <begin position="466"/>
        <end position="475"/>
    </location>
</feature>
<feature type="region of interest" description="Disordered" evidence="3">
    <location>
        <begin position="321"/>
        <end position="372"/>
    </location>
</feature>
<feature type="compositionally biased region" description="Low complexity" evidence="3">
    <location>
        <begin position="492"/>
        <end position="503"/>
    </location>
</feature>
<feature type="region of interest" description="Disordered" evidence="3">
    <location>
        <begin position="419"/>
        <end position="516"/>
    </location>
</feature>
<dbReference type="InterPro" id="IPR045180">
    <property type="entry name" value="La_dom_prot"/>
</dbReference>
<dbReference type="SUPFAM" id="SSF46785">
    <property type="entry name" value="Winged helix' DNA-binding domain"/>
    <property type="match status" value="1"/>
</dbReference>
<feature type="compositionally biased region" description="Basic and acidic residues" evidence="3">
    <location>
        <begin position="175"/>
        <end position="184"/>
    </location>
</feature>
<dbReference type="GO" id="GO:0003723">
    <property type="term" value="F:RNA binding"/>
    <property type="evidence" value="ECO:0007669"/>
    <property type="project" value="UniProtKB-UniRule"/>
</dbReference>
<organism evidence="5 6">
    <name type="scientific">Jaapia argillacea MUCL 33604</name>
    <dbReference type="NCBI Taxonomy" id="933084"/>
    <lineage>
        <taxon>Eukaryota</taxon>
        <taxon>Fungi</taxon>
        <taxon>Dikarya</taxon>
        <taxon>Basidiomycota</taxon>
        <taxon>Agaricomycotina</taxon>
        <taxon>Agaricomycetes</taxon>
        <taxon>Agaricomycetidae</taxon>
        <taxon>Jaapiales</taxon>
        <taxon>Jaapiaceae</taxon>
        <taxon>Jaapia</taxon>
    </lineage>
</organism>
<dbReference type="InterPro" id="IPR036388">
    <property type="entry name" value="WH-like_DNA-bd_sf"/>
</dbReference>
<evidence type="ECO:0000313" key="6">
    <source>
        <dbReference type="Proteomes" id="UP000027265"/>
    </source>
</evidence>
<feature type="compositionally biased region" description="Polar residues" evidence="3">
    <location>
        <begin position="126"/>
        <end position="135"/>
    </location>
</feature>
<keyword evidence="1 2" id="KW-0694">RNA-binding</keyword>
<sequence length="739" mass="80729">MQPITFPQGSDEKISGYYSQPQSAILPPSTQPGQSPRLHPYPLSGSPAHNPYLVPIPNGYPNPSPHALPPAPGQHGYQGAPPYPVYPPYIYGYGQPYAYWNPNGQEQPQPVPYRILHPSDDAYRHNPTSTDQVASANLPPPTMMVRPPPPDESEAVAGYRDVGLVLPASVNQSKDVGEVEPERGRRTRSVEFGSLSGSASPSPARFSAARERVIEPSSLGLDLDGSTGGNGGSATSGGRKEVDEKPSKTFSVGVAPGEFGPSHPRSRTRSKARRRVETAPGRFVSDVTDDAVRPLEEIKEMKMDTRSLIDLTGPEAKWEFGTTSAREADSTLPPPSQASAISSPGSGLQQLPRISPTPGTITTPVLASGGSPGPLVGTPVSIVLPPPYPYRASAPITPEARVEPDEWEVKDFGYGFGPMSGTGYGPVITRQARDQGRVDRGREAREQEARDRDRDQDFNGRPRRPSNPYYPNFGYDRGGGRSRGRGFGGRGYAPRGFGRGFQQPPRPPPFTVTPPPHLQVLPPENATTYYAPPLPMVTYIPAYEAYHPVPFPPAQSAPSPAQPPPPLPVPLSPLDYPLDHTRYYLLGQLEYYMSAQNMAQDFYLRQQMDSQGWISITLIASFNRIKQLTMDLRLVREVLSLSKLVEVQDEWVRMSGGQWRQFVLPGAPRSVFEYQTGIHAAENSEPPYRGTTEAEIEQEHGQYPEGEGEGDLEDEDEEDVVFVLGHEAHAPWGTEPQTA</sequence>
<dbReference type="InterPro" id="IPR006630">
    <property type="entry name" value="La_HTH"/>
</dbReference>
<feature type="compositionally biased region" description="Acidic residues" evidence="3">
    <location>
        <begin position="706"/>
        <end position="715"/>
    </location>
</feature>
<accession>A0A067PZK1</accession>